<keyword evidence="2" id="KW-1185">Reference proteome</keyword>
<dbReference type="EMBL" id="CP003256">
    <property type="protein sequence ID" value="AGA60109.1"/>
    <property type="molecule type" value="Genomic_DNA"/>
</dbReference>
<accession>L0EK89</accession>
<sequence length="29" mass="3462">MKIMPGMEGDFISLHEEWANRRKWACIIV</sequence>
<proteinExistence type="predicted"/>
<protein>
    <submittedName>
        <fullName evidence="1">Uncharacterized protein</fullName>
    </submittedName>
</protein>
<dbReference type="AlphaFoldDB" id="L0EK89"/>
<name>L0EK89_THECK</name>
<dbReference type="Proteomes" id="UP000010795">
    <property type="component" value="Plasmid pTHECO01"/>
</dbReference>
<evidence type="ECO:0000313" key="2">
    <source>
        <dbReference type="Proteomes" id="UP000010795"/>
    </source>
</evidence>
<keyword evidence="1" id="KW-0614">Plasmid</keyword>
<reference evidence="2" key="1">
    <citation type="submission" date="2012-01" db="EMBL/GenBank/DDBJ databases">
        <title>Complete sequence of plasmid of Thermobacillus composti KWC4.</title>
        <authorList>
            <person name="Lucas S."/>
            <person name="Han J."/>
            <person name="Lapidus A."/>
            <person name="Cheng J.-F."/>
            <person name="Goodwin L."/>
            <person name="Pitluck S."/>
            <person name="Peters L."/>
            <person name="Ovchinnikova G."/>
            <person name="Teshima H."/>
            <person name="Detter J.C."/>
            <person name="Han C."/>
            <person name="Tapia R."/>
            <person name="Land M."/>
            <person name="Hauser L."/>
            <person name="Kyrpides N."/>
            <person name="Ivanova N."/>
            <person name="Pagani I."/>
            <person name="Anderson I."/>
            <person name="Woyke T."/>
        </authorList>
    </citation>
    <scope>NUCLEOTIDE SEQUENCE [LARGE SCALE GENOMIC DNA]</scope>
    <source>
        <strain evidence="2">DSM 18247 / JCM 13945 / KWC4</strain>
        <plasmid evidence="2">Plasmid pTHECO01</plasmid>
    </source>
</reference>
<dbReference type="KEGG" id="tco:Theco_4113"/>
<evidence type="ECO:0000313" key="1">
    <source>
        <dbReference type="EMBL" id="AGA60109.1"/>
    </source>
</evidence>
<organism evidence="1 2">
    <name type="scientific">Thermobacillus composti (strain DSM 18247 / JCM 13945 / KWC4)</name>
    <dbReference type="NCBI Taxonomy" id="717605"/>
    <lineage>
        <taxon>Bacteria</taxon>
        <taxon>Bacillati</taxon>
        <taxon>Bacillota</taxon>
        <taxon>Bacilli</taxon>
        <taxon>Bacillales</taxon>
        <taxon>Paenibacillaceae</taxon>
        <taxon>Thermobacillus</taxon>
    </lineage>
</organism>
<dbReference type="HOGENOM" id="CLU_3410414_0_0_9"/>
<gene>
    <name evidence="1" type="ordered locus">Theco_4113</name>
</gene>
<geneLocation type="plasmid" evidence="1 2">
    <name>pTHECO01</name>
</geneLocation>